<protein>
    <submittedName>
        <fullName evidence="7">Disease resistance protein RGA2</fullName>
    </submittedName>
</protein>
<dbReference type="InterPro" id="IPR041118">
    <property type="entry name" value="Rx_N"/>
</dbReference>
<keyword evidence="8" id="KW-1185">Reference proteome</keyword>
<dbReference type="Proteomes" id="UP000289340">
    <property type="component" value="Chromosome 19"/>
</dbReference>
<dbReference type="FunFam" id="1.10.10.10:FF:000322">
    <property type="entry name" value="Probable disease resistance protein At1g63360"/>
    <property type="match status" value="1"/>
</dbReference>
<dbReference type="GO" id="GO:0005524">
    <property type="term" value="F:ATP binding"/>
    <property type="evidence" value="ECO:0007669"/>
    <property type="project" value="UniProtKB-KW"/>
</dbReference>
<dbReference type="InterPro" id="IPR058922">
    <property type="entry name" value="WHD_DRP"/>
</dbReference>
<dbReference type="Gene3D" id="1.20.5.4130">
    <property type="match status" value="1"/>
</dbReference>
<dbReference type="SUPFAM" id="SSF52540">
    <property type="entry name" value="P-loop containing nucleoside triphosphate hydrolases"/>
    <property type="match status" value="1"/>
</dbReference>
<evidence type="ECO:0000256" key="1">
    <source>
        <dbReference type="ARBA" id="ARBA00022737"/>
    </source>
</evidence>
<dbReference type="InterPro" id="IPR036388">
    <property type="entry name" value="WH-like_DNA-bd_sf"/>
</dbReference>
<evidence type="ECO:0000259" key="5">
    <source>
        <dbReference type="Pfam" id="PF18052"/>
    </source>
</evidence>
<comment type="caution">
    <text evidence="7">The sequence shown here is derived from an EMBL/GenBank/DDBJ whole genome shotgun (WGS) entry which is preliminary data.</text>
</comment>
<feature type="domain" description="Disease resistance N-terminal" evidence="5">
    <location>
        <begin position="5"/>
        <end position="87"/>
    </location>
</feature>
<dbReference type="AlphaFoldDB" id="A0A445FEU3"/>
<feature type="domain" description="Disease resistance protein winged helix" evidence="6">
    <location>
        <begin position="198"/>
        <end position="267"/>
    </location>
</feature>
<dbReference type="EMBL" id="QZWG01000019">
    <property type="protein sequence ID" value="RZB47369.1"/>
    <property type="molecule type" value="Genomic_DNA"/>
</dbReference>
<evidence type="ECO:0000259" key="6">
    <source>
        <dbReference type="Pfam" id="PF23559"/>
    </source>
</evidence>
<gene>
    <name evidence="7" type="ORF">D0Y65_051132</name>
</gene>
<dbReference type="GO" id="GO:0043531">
    <property type="term" value="F:ADP binding"/>
    <property type="evidence" value="ECO:0007669"/>
    <property type="project" value="InterPro"/>
</dbReference>
<dbReference type="PANTHER" id="PTHR36766:SF42">
    <property type="entry name" value="NB-ARC DOMAIN DISEASE RESISTANCE PROTEIN"/>
    <property type="match status" value="1"/>
</dbReference>
<reference evidence="7 8" key="1">
    <citation type="submission" date="2018-09" db="EMBL/GenBank/DDBJ databases">
        <title>A high-quality reference genome of wild soybean provides a powerful tool to mine soybean genomes.</title>
        <authorList>
            <person name="Xie M."/>
            <person name="Chung C.Y.L."/>
            <person name="Li M.-W."/>
            <person name="Wong F.-L."/>
            <person name="Chan T.-F."/>
            <person name="Lam H.-M."/>
        </authorList>
    </citation>
    <scope>NUCLEOTIDE SEQUENCE [LARGE SCALE GENOMIC DNA]</scope>
    <source>
        <strain evidence="8">cv. W05</strain>
        <tissue evidence="7">Hypocotyl of etiolated seedlings</tissue>
    </source>
</reference>
<dbReference type="InterPro" id="IPR027417">
    <property type="entry name" value="P-loop_NTPase"/>
</dbReference>
<evidence type="ECO:0000313" key="8">
    <source>
        <dbReference type="Proteomes" id="UP000289340"/>
    </source>
</evidence>
<keyword evidence="1" id="KW-0677">Repeat</keyword>
<evidence type="ECO:0000256" key="3">
    <source>
        <dbReference type="ARBA" id="ARBA00022821"/>
    </source>
</evidence>
<dbReference type="InterPro" id="IPR042197">
    <property type="entry name" value="Apaf_helical"/>
</dbReference>
<keyword evidence="2" id="KW-0547">Nucleotide-binding</keyword>
<keyword evidence="3" id="KW-0611">Plant defense</keyword>
<dbReference type="SUPFAM" id="SSF52058">
    <property type="entry name" value="L domain-like"/>
    <property type="match status" value="1"/>
</dbReference>
<evidence type="ECO:0000313" key="7">
    <source>
        <dbReference type="EMBL" id="RZB47369.1"/>
    </source>
</evidence>
<evidence type="ECO:0000256" key="2">
    <source>
        <dbReference type="ARBA" id="ARBA00022741"/>
    </source>
</evidence>
<evidence type="ECO:0000256" key="4">
    <source>
        <dbReference type="ARBA" id="ARBA00022840"/>
    </source>
</evidence>
<dbReference type="GO" id="GO:0006952">
    <property type="term" value="P:defense response"/>
    <property type="evidence" value="ECO:0007669"/>
    <property type="project" value="UniProtKB-KW"/>
</dbReference>
<dbReference type="Pfam" id="PF18052">
    <property type="entry name" value="Rx_N"/>
    <property type="match status" value="1"/>
</dbReference>
<dbReference type="PANTHER" id="PTHR36766">
    <property type="entry name" value="PLANT BROAD-SPECTRUM MILDEW RESISTANCE PROTEIN RPW8"/>
    <property type="match status" value="1"/>
</dbReference>
<name>A0A445FEU3_GLYSO</name>
<keyword evidence="4" id="KW-0067">ATP-binding</keyword>
<proteinExistence type="predicted"/>
<sequence length="355" mass="40795">MVEAALNGVLGNLSSLAGTELGEFLGFNGYKRKHDSMVSEIKATLQDAEDKQFSDEATKHWLRKLKDAAYKPDDILDECAYEELGLEFEGVKCCLSEMLSHNDCWELFKHPTFGPNEEEQPELVAIGKEIVKCGGLPLAAITVGDLLRLKREERKWLYVKESNLWSLPPSENSIMPALRLSYLNLPMKLKQCFAYCAIFPKDDRIEKEHLIELWMANGFISSNEDVEDVGDGVRRELYWRSFFQDLESNEFDKVTSFKMHDLIHDLAQFVVEEILKLDYCESLQKLPNSLVRLKALQQLSLNKCFSLSSLPPQMGKLTSLRSLTMYIVDKERGFLLEELGPLRLKGYFHIKHWSE</sequence>
<accession>A0A445FEU3</accession>
<organism evidence="7 8">
    <name type="scientific">Glycine soja</name>
    <name type="common">Wild soybean</name>
    <dbReference type="NCBI Taxonomy" id="3848"/>
    <lineage>
        <taxon>Eukaryota</taxon>
        <taxon>Viridiplantae</taxon>
        <taxon>Streptophyta</taxon>
        <taxon>Embryophyta</taxon>
        <taxon>Tracheophyta</taxon>
        <taxon>Spermatophyta</taxon>
        <taxon>Magnoliopsida</taxon>
        <taxon>eudicotyledons</taxon>
        <taxon>Gunneridae</taxon>
        <taxon>Pentapetalae</taxon>
        <taxon>rosids</taxon>
        <taxon>fabids</taxon>
        <taxon>Fabales</taxon>
        <taxon>Fabaceae</taxon>
        <taxon>Papilionoideae</taxon>
        <taxon>50 kb inversion clade</taxon>
        <taxon>NPAAA clade</taxon>
        <taxon>indigoferoid/millettioid clade</taxon>
        <taxon>Phaseoleae</taxon>
        <taxon>Glycine</taxon>
        <taxon>Glycine subgen. Soja</taxon>
    </lineage>
</organism>
<dbReference type="Pfam" id="PF23559">
    <property type="entry name" value="WHD_DRP"/>
    <property type="match status" value="1"/>
</dbReference>
<dbReference type="Gene3D" id="1.10.8.430">
    <property type="entry name" value="Helical domain of apoptotic protease-activating factors"/>
    <property type="match status" value="1"/>
</dbReference>
<dbReference type="Gene3D" id="1.10.10.10">
    <property type="entry name" value="Winged helix-like DNA-binding domain superfamily/Winged helix DNA-binding domain"/>
    <property type="match status" value="1"/>
</dbReference>